<comment type="cofactor">
    <cofactor evidence="1">
        <name>pyridoxal 5'-phosphate</name>
        <dbReference type="ChEBI" id="CHEBI:597326"/>
    </cofactor>
</comment>
<dbReference type="InterPro" id="IPR004839">
    <property type="entry name" value="Aminotransferase_I/II_large"/>
</dbReference>
<evidence type="ECO:0000256" key="9">
    <source>
        <dbReference type="ARBA" id="ARBA00022679"/>
    </source>
</evidence>
<dbReference type="EMBL" id="JAHRIO010010773">
    <property type="protein sequence ID" value="MEQ2161706.1"/>
    <property type="molecule type" value="Genomic_DNA"/>
</dbReference>
<dbReference type="EC" id="2.6.1.63" evidence="6"/>
<comment type="catalytic activity">
    <reaction evidence="19">
        <text>L-kynurenine + glyoxylate = kynurenate + glycine + H2O</text>
        <dbReference type="Rhea" id="RHEA:65896"/>
        <dbReference type="ChEBI" id="CHEBI:15377"/>
        <dbReference type="ChEBI" id="CHEBI:36655"/>
        <dbReference type="ChEBI" id="CHEBI:57305"/>
        <dbReference type="ChEBI" id="CHEBI:57959"/>
        <dbReference type="ChEBI" id="CHEBI:58454"/>
        <dbReference type="EC" id="2.6.1.63"/>
    </reaction>
    <physiologicalReaction direction="left-to-right" evidence="19">
        <dbReference type="Rhea" id="RHEA:65897"/>
    </physiologicalReaction>
</comment>
<dbReference type="Proteomes" id="UP001476798">
    <property type="component" value="Unassembled WGS sequence"/>
</dbReference>
<keyword evidence="8" id="KW-0032">Aminotransferase</keyword>
<dbReference type="Pfam" id="PF00155">
    <property type="entry name" value="Aminotran_1_2"/>
    <property type="match status" value="1"/>
</dbReference>
<keyword evidence="11" id="KW-0456">Lyase</keyword>
<comment type="similarity">
    <text evidence="2">Belongs to the class-I pyridoxal-phosphate-dependent aminotransferase family.</text>
</comment>
<organism evidence="23 24">
    <name type="scientific">Goodea atripinnis</name>
    <dbReference type="NCBI Taxonomy" id="208336"/>
    <lineage>
        <taxon>Eukaryota</taxon>
        <taxon>Metazoa</taxon>
        <taxon>Chordata</taxon>
        <taxon>Craniata</taxon>
        <taxon>Vertebrata</taxon>
        <taxon>Euteleostomi</taxon>
        <taxon>Actinopterygii</taxon>
        <taxon>Neopterygii</taxon>
        <taxon>Teleostei</taxon>
        <taxon>Neoteleostei</taxon>
        <taxon>Acanthomorphata</taxon>
        <taxon>Ovalentaria</taxon>
        <taxon>Atherinomorphae</taxon>
        <taxon>Cyprinodontiformes</taxon>
        <taxon>Goodeidae</taxon>
        <taxon>Goodea</taxon>
    </lineage>
</organism>
<accession>A0ABV0MRF9</accession>
<proteinExistence type="inferred from homology"/>
<dbReference type="PANTHER" id="PTHR43807">
    <property type="entry name" value="FI04487P"/>
    <property type="match status" value="1"/>
</dbReference>
<evidence type="ECO:0000256" key="3">
    <source>
        <dbReference type="ARBA" id="ARBA00011738"/>
    </source>
</evidence>
<dbReference type="InterPro" id="IPR015424">
    <property type="entry name" value="PyrdxlP-dep_Trfase"/>
</dbReference>
<dbReference type="PANTHER" id="PTHR43807:SF6">
    <property type="entry name" value="KYNURENINE--OXOGLUTARATE TRANSAMINASE 3"/>
    <property type="match status" value="1"/>
</dbReference>
<comment type="pathway">
    <text evidence="12">Amino-acid degradation; L-kynurenine degradation; kynurenate from L-kynurenine: step 1/2.</text>
</comment>
<reference evidence="23 24" key="1">
    <citation type="submission" date="2021-06" db="EMBL/GenBank/DDBJ databases">
        <authorList>
            <person name="Palmer J.M."/>
        </authorList>
    </citation>
    <scope>NUCLEOTIDE SEQUENCE [LARGE SCALE GENOMIC DNA]</scope>
    <source>
        <strain evidence="23 24">GA_2019</strain>
        <tissue evidence="23">Muscle</tissue>
    </source>
</reference>
<comment type="catalytic activity">
    <reaction evidence="18">
        <text>L-kynurenine + 2-oxoglutarate = kynurenate + L-glutamate + H2O</text>
        <dbReference type="Rhea" id="RHEA:65560"/>
        <dbReference type="ChEBI" id="CHEBI:15377"/>
        <dbReference type="ChEBI" id="CHEBI:16810"/>
        <dbReference type="ChEBI" id="CHEBI:29985"/>
        <dbReference type="ChEBI" id="CHEBI:57959"/>
        <dbReference type="ChEBI" id="CHEBI:58454"/>
        <dbReference type="EC" id="2.6.1.7"/>
    </reaction>
    <physiologicalReaction direction="left-to-right" evidence="18">
        <dbReference type="Rhea" id="RHEA:65561"/>
    </physiologicalReaction>
</comment>
<dbReference type="EC" id="2.6.1.7" evidence="5"/>
<gene>
    <name evidence="23" type="primary">KYAT3</name>
    <name evidence="23" type="ORF">GOODEAATRI_012246</name>
</gene>
<name>A0ABV0MRF9_9TELE</name>
<keyword evidence="9" id="KW-0808">Transferase</keyword>
<comment type="catalytic activity">
    <reaction evidence="21">
        <text>an S-substituted L-cysteine + H2O = a thiol + pyruvate + NH4(+)</text>
        <dbReference type="Rhea" id="RHEA:18121"/>
        <dbReference type="ChEBI" id="CHEBI:15361"/>
        <dbReference type="ChEBI" id="CHEBI:15377"/>
        <dbReference type="ChEBI" id="CHEBI:28938"/>
        <dbReference type="ChEBI" id="CHEBI:29256"/>
        <dbReference type="ChEBI" id="CHEBI:58717"/>
        <dbReference type="EC" id="4.4.1.13"/>
    </reaction>
    <physiologicalReaction direction="left-to-right" evidence="21">
        <dbReference type="Rhea" id="RHEA:18122"/>
    </physiologicalReaction>
</comment>
<dbReference type="InterPro" id="IPR051326">
    <property type="entry name" value="Kynurenine-oxoglutarate_AT"/>
</dbReference>
<dbReference type="Gene3D" id="3.40.640.10">
    <property type="entry name" value="Type I PLP-dependent aspartate aminotransferase-like (Major domain)"/>
    <property type="match status" value="1"/>
</dbReference>
<dbReference type="Gene3D" id="3.90.1150.10">
    <property type="entry name" value="Aspartate Aminotransferase, domain 1"/>
    <property type="match status" value="1"/>
</dbReference>
<comment type="caution">
    <text evidence="23">The sequence shown here is derived from an EMBL/GenBank/DDBJ whole genome shotgun (WGS) entry which is preliminary data.</text>
</comment>
<keyword evidence="24" id="KW-1185">Reference proteome</keyword>
<dbReference type="InterPro" id="IPR015421">
    <property type="entry name" value="PyrdxlP-dep_Trfase_major"/>
</dbReference>
<evidence type="ECO:0000256" key="4">
    <source>
        <dbReference type="ARBA" id="ARBA00012224"/>
    </source>
</evidence>
<comment type="subunit">
    <text evidence="3">Homodimer.</text>
</comment>
<evidence type="ECO:0000313" key="24">
    <source>
        <dbReference type="Proteomes" id="UP001476798"/>
    </source>
</evidence>
<evidence type="ECO:0000256" key="1">
    <source>
        <dbReference type="ARBA" id="ARBA00001933"/>
    </source>
</evidence>
<evidence type="ECO:0000256" key="14">
    <source>
        <dbReference type="ARBA" id="ARBA00030993"/>
    </source>
</evidence>
<dbReference type="SUPFAM" id="SSF53383">
    <property type="entry name" value="PLP-dependent transferases"/>
    <property type="match status" value="1"/>
</dbReference>
<evidence type="ECO:0000313" key="23">
    <source>
        <dbReference type="EMBL" id="MEQ2161706.1"/>
    </source>
</evidence>
<evidence type="ECO:0000256" key="11">
    <source>
        <dbReference type="ARBA" id="ARBA00023239"/>
    </source>
</evidence>
<evidence type="ECO:0000256" key="13">
    <source>
        <dbReference type="ARBA" id="ARBA00029778"/>
    </source>
</evidence>
<dbReference type="EC" id="4.4.1.13" evidence="4"/>
<sequence>VAFTSVAADPSIVNLGQGYPDIPPPSYVKEALAKAASVDRLNQYTRGFGHPSLVKALSQVYGKVYGRQVDPLKEILVTVGGYGSLFSAMQGLVDEGDEVIIVEPFFDCYVPMVRMAGAKPVLIPLRPQSGKKTFSSADWYLDPDELSAKFSSKTKAIIINTPNNPLGKVSTLLGPHRFQTALQHRYLFCCPNLFHYLTK</sequence>
<evidence type="ECO:0000256" key="8">
    <source>
        <dbReference type="ARBA" id="ARBA00022576"/>
    </source>
</evidence>
<evidence type="ECO:0000256" key="7">
    <source>
        <dbReference type="ARBA" id="ARBA00019100"/>
    </source>
</evidence>
<evidence type="ECO:0000256" key="17">
    <source>
        <dbReference type="ARBA" id="ARBA00031600"/>
    </source>
</evidence>
<evidence type="ECO:0000256" key="21">
    <source>
        <dbReference type="ARBA" id="ARBA00049325"/>
    </source>
</evidence>
<evidence type="ECO:0000256" key="12">
    <source>
        <dbReference type="ARBA" id="ARBA00024016"/>
    </source>
</evidence>
<comment type="catalytic activity">
    <reaction evidence="20">
        <text>3-hydroxy-L-kynurenine + glyoxylate = xanthurenate + glycine + H2O</text>
        <dbReference type="Rhea" id="RHEA:65900"/>
        <dbReference type="ChEBI" id="CHEBI:15377"/>
        <dbReference type="ChEBI" id="CHEBI:36655"/>
        <dbReference type="ChEBI" id="CHEBI:57305"/>
        <dbReference type="ChEBI" id="CHEBI:58125"/>
        <dbReference type="ChEBI" id="CHEBI:71201"/>
        <dbReference type="EC" id="2.6.1.63"/>
    </reaction>
    <physiologicalReaction direction="left-to-right" evidence="20">
        <dbReference type="Rhea" id="RHEA:65901"/>
    </physiologicalReaction>
</comment>
<feature type="domain" description="Aminotransferase class I/classII large" evidence="22">
    <location>
        <begin position="12"/>
        <end position="171"/>
    </location>
</feature>
<evidence type="ECO:0000256" key="10">
    <source>
        <dbReference type="ARBA" id="ARBA00022898"/>
    </source>
</evidence>
<evidence type="ECO:0000256" key="18">
    <source>
        <dbReference type="ARBA" id="ARBA00047478"/>
    </source>
</evidence>
<dbReference type="CDD" id="cd00609">
    <property type="entry name" value="AAT_like"/>
    <property type="match status" value="1"/>
</dbReference>
<evidence type="ECO:0000256" key="6">
    <source>
        <dbReference type="ARBA" id="ARBA00013010"/>
    </source>
</evidence>
<protein>
    <recommendedName>
        <fullName evidence="7">Kynurenine--oxoglutarate transaminase 3</fullName>
        <ecNumber evidence="6">2.6.1.63</ecNumber>
        <ecNumber evidence="5">2.6.1.7</ecNumber>
        <ecNumber evidence="4">4.4.1.13</ecNumber>
    </recommendedName>
    <alternativeName>
        <fullName evidence="17">Cysteine-S-conjugate beta-lyase 2</fullName>
    </alternativeName>
    <alternativeName>
        <fullName evidence="13">Kynurenine aminotransferase 3</fullName>
    </alternativeName>
    <alternativeName>
        <fullName evidence="14">Kynurenine aminotransferase III</fullName>
    </alternativeName>
    <alternativeName>
        <fullName evidence="15">Kynurenine--glyoxylate transaminase</fullName>
    </alternativeName>
    <alternativeName>
        <fullName evidence="16">Kynurenine--oxoglutarate transaminase III</fullName>
    </alternativeName>
</protein>
<evidence type="ECO:0000256" key="15">
    <source>
        <dbReference type="ARBA" id="ARBA00031198"/>
    </source>
</evidence>
<dbReference type="InterPro" id="IPR015422">
    <property type="entry name" value="PyrdxlP-dep_Trfase_small"/>
</dbReference>
<feature type="non-terminal residue" evidence="23">
    <location>
        <position position="1"/>
    </location>
</feature>
<evidence type="ECO:0000256" key="19">
    <source>
        <dbReference type="ARBA" id="ARBA00047677"/>
    </source>
</evidence>
<evidence type="ECO:0000256" key="16">
    <source>
        <dbReference type="ARBA" id="ARBA00031371"/>
    </source>
</evidence>
<evidence type="ECO:0000256" key="5">
    <source>
        <dbReference type="ARBA" id="ARBA00012751"/>
    </source>
</evidence>
<evidence type="ECO:0000256" key="2">
    <source>
        <dbReference type="ARBA" id="ARBA00007441"/>
    </source>
</evidence>
<evidence type="ECO:0000259" key="22">
    <source>
        <dbReference type="Pfam" id="PF00155"/>
    </source>
</evidence>
<keyword evidence="10" id="KW-0663">Pyridoxal phosphate</keyword>
<evidence type="ECO:0000256" key="20">
    <source>
        <dbReference type="ARBA" id="ARBA00047888"/>
    </source>
</evidence>